<dbReference type="InterPro" id="IPR015878">
    <property type="entry name" value="Ado_hCys_hydrolase_NAD-bd"/>
</dbReference>
<evidence type="ECO:0000313" key="12">
    <source>
        <dbReference type="Proteomes" id="UP000002872"/>
    </source>
</evidence>
<dbReference type="Pfam" id="PF05221">
    <property type="entry name" value="AdoHcyase"/>
    <property type="match status" value="1"/>
</dbReference>
<dbReference type="GO" id="GO:0004013">
    <property type="term" value="F:adenosylhomocysteinase activity"/>
    <property type="evidence" value="ECO:0007669"/>
    <property type="project" value="UniProtKB-EC"/>
</dbReference>
<feature type="binding site" evidence="7">
    <location>
        <begin position="165"/>
        <end position="167"/>
    </location>
    <ligand>
        <name>NAD(+)</name>
        <dbReference type="ChEBI" id="CHEBI:57540"/>
    </ligand>
</feature>
<dbReference type="InterPro" id="IPR036291">
    <property type="entry name" value="NAD(P)-bd_dom_sf"/>
</dbReference>
<feature type="binding site" evidence="7">
    <location>
        <begin position="230"/>
        <end position="235"/>
    </location>
    <ligand>
        <name>NAD(+)</name>
        <dbReference type="ChEBI" id="CHEBI:57540"/>
    </ligand>
</feature>
<comment type="pathway">
    <text evidence="1 8">Amino-acid biosynthesis; L-homocysteine biosynthesis; L-homocysteine from S-adenosyl-L-homocysteine: step 1/1.</text>
</comment>
<dbReference type="NCBIfam" id="TIGR00936">
    <property type="entry name" value="ahcY"/>
    <property type="match status" value="1"/>
</dbReference>
<dbReference type="SUPFAM" id="SSF52283">
    <property type="entry name" value="Formate/glycerate dehydrogenase catalytic domain-like"/>
    <property type="match status" value="1"/>
</dbReference>
<dbReference type="Proteomes" id="UP000002872">
    <property type="component" value="Unassembled WGS sequence"/>
</dbReference>
<dbReference type="InterPro" id="IPR020082">
    <property type="entry name" value="S-Ado-L-homoCys_hydrolase_CS"/>
</dbReference>
<dbReference type="STRING" id="935791.I3EKL7"/>
<feature type="binding site" evidence="7">
    <location>
        <position position="361"/>
    </location>
    <ligand>
        <name>NAD(+)</name>
        <dbReference type="ChEBI" id="CHEBI:57540"/>
    </ligand>
</feature>
<dbReference type="UniPathway" id="UPA00314">
    <property type="reaction ID" value="UER00076"/>
</dbReference>
<comment type="catalytic activity">
    <reaction evidence="8">
        <text>S-adenosyl-L-homocysteine + H2O = L-homocysteine + adenosine</text>
        <dbReference type="Rhea" id="RHEA:21708"/>
        <dbReference type="ChEBI" id="CHEBI:15377"/>
        <dbReference type="ChEBI" id="CHEBI:16335"/>
        <dbReference type="ChEBI" id="CHEBI:57856"/>
        <dbReference type="ChEBI" id="CHEBI:58199"/>
        <dbReference type="EC" id="3.13.2.1"/>
    </reaction>
</comment>
<feature type="binding site" evidence="7">
    <location>
        <position position="354"/>
    </location>
    <ligand>
        <name>NAD(+)</name>
        <dbReference type="ChEBI" id="CHEBI:57540"/>
    </ligand>
</feature>
<dbReference type="GO" id="GO:0005829">
    <property type="term" value="C:cytosol"/>
    <property type="evidence" value="ECO:0007669"/>
    <property type="project" value="TreeGrafter"/>
</dbReference>
<dbReference type="SUPFAM" id="SSF51735">
    <property type="entry name" value="NAD(P)-binding Rossmann-fold domains"/>
    <property type="match status" value="1"/>
</dbReference>
<dbReference type="SMART" id="SM00997">
    <property type="entry name" value="AdoHcyase_NAD"/>
    <property type="match status" value="1"/>
</dbReference>
<keyword evidence="12" id="KW-1185">Reference proteome</keyword>
<evidence type="ECO:0000313" key="11">
    <source>
        <dbReference type="EMBL" id="EIJ89764.1"/>
    </source>
</evidence>
<dbReference type="GO" id="GO:0033353">
    <property type="term" value="P:S-adenosylmethionine cycle"/>
    <property type="evidence" value="ECO:0007669"/>
    <property type="project" value="TreeGrafter"/>
</dbReference>
<dbReference type="PIRSF" id="PIRSF001109">
    <property type="entry name" value="Ad_hcy_hydrolase"/>
    <property type="match status" value="1"/>
</dbReference>
<dbReference type="HOGENOM" id="CLU_025194_2_1_1"/>
<keyword evidence="4 8" id="KW-0378">Hydrolase</keyword>
<dbReference type="SMART" id="SM00996">
    <property type="entry name" value="AdoHcyase"/>
    <property type="match status" value="1"/>
</dbReference>
<evidence type="ECO:0000256" key="7">
    <source>
        <dbReference type="PIRSR" id="PIRSR001109-2"/>
    </source>
</evidence>
<dbReference type="Gene3D" id="3.40.50.720">
    <property type="entry name" value="NAD(P)-binding Rossmann-like Domain"/>
    <property type="match status" value="1"/>
</dbReference>
<dbReference type="EC" id="3.13.2.1" evidence="6 8"/>
<evidence type="ECO:0000256" key="4">
    <source>
        <dbReference type="ARBA" id="ARBA00022801"/>
    </source>
</evidence>
<dbReference type="InParanoid" id="I3EKL7"/>
<name>I3EKL7_NEMP3</name>
<dbReference type="InterPro" id="IPR042172">
    <property type="entry name" value="Adenosylhomocyst_ase-like_sf"/>
</dbReference>
<evidence type="ECO:0000256" key="8">
    <source>
        <dbReference type="RuleBase" id="RU000548"/>
    </source>
</evidence>
<proteinExistence type="inferred from homology"/>
<dbReference type="VEuPathDB" id="MicrosporidiaDB:NEQG_00534"/>
<dbReference type="AlphaFoldDB" id="I3EKL7"/>
<organism evidence="11 12">
    <name type="scientific">Nematocida parisii (strain ERTm3)</name>
    <name type="common">Nematode killer fungus</name>
    <dbReference type="NCBI Taxonomy" id="935791"/>
    <lineage>
        <taxon>Eukaryota</taxon>
        <taxon>Fungi</taxon>
        <taxon>Fungi incertae sedis</taxon>
        <taxon>Microsporidia</taxon>
        <taxon>Nematocida</taxon>
    </lineage>
</organism>
<dbReference type="PROSITE" id="PS00739">
    <property type="entry name" value="ADOHCYASE_2"/>
    <property type="match status" value="1"/>
</dbReference>
<dbReference type="OMA" id="YIGVTVE"/>
<evidence type="ECO:0000256" key="6">
    <source>
        <dbReference type="ARBA" id="ARBA00034527"/>
    </source>
</evidence>
<dbReference type="Pfam" id="PF00670">
    <property type="entry name" value="AdoHcyase_NAD"/>
    <property type="match status" value="1"/>
</dbReference>
<dbReference type="CDD" id="cd00401">
    <property type="entry name" value="SAHH"/>
    <property type="match status" value="1"/>
</dbReference>
<sequence length="443" mass="49032">MPQQMSKGKETFPPYKVKSIELAEIGEEAILFAKNEMPGIRHLSEKYREEKPLSGARISGCLHMTVQTAAMIELLVEMGAEVAWCSSNILSTEDKAAAALAKRGLSIYAWKGETDEEYMWCIRAVLSKWENGPNLIIDDGGDLTNLLHKEYAHLLPGIIGQTEQTTTGTHILEKMHESGVLRIPAICINESVMKSKFDNIYGCRESLTDGIKRATDAMIAGKRVHVCGFGDVGKGCAQAMAKMGAVVTVSEIDPICAMQATMEGYQVRRVDQVAPEIDIWVTATGNRDIIMSEDILRMKNMAVLSNIGHFNVEIDAEWIYKNAVKKVPIGNNAERIVLPNNKSVILLAEGRLVNLGCATGHSSFVMSTSFSCQTLAVLRLWREFKPSSENRGAVLFLTREEDEEIARMHLEGMGHSLTTLTPVQADYLNVPVTGPYKNDKYKY</sequence>
<dbReference type="EMBL" id="GL870876">
    <property type="protein sequence ID" value="EIJ89764.1"/>
    <property type="molecule type" value="Genomic_DNA"/>
</dbReference>
<keyword evidence="5 7" id="KW-0520">NAD</keyword>
<comment type="cofactor">
    <cofactor evidence="7 8">
        <name>NAD(+)</name>
        <dbReference type="ChEBI" id="CHEBI:57540"/>
    </cofactor>
    <text evidence="7 8">Binds 1 NAD(+) per subunit.</text>
</comment>
<dbReference type="NCBIfam" id="NF004005">
    <property type="entry name" value="PRK05476.2-3"/>
    <property type="match status" value="1"/>
</dbReference>
<evidence type="ECO:0000256" key="1">
    <source>
        <dbReference type="ARBA" id="ARBA00005195"/>
    </source>
</evidence>
<dbReference type="GO" id="GO:0006730">
    <property type="term" value="P:one-carbon metabolic process"/>
    <property type="evidence" value="ECO:0007669"/>
    <property type="project" value="UniProtKB-KW"/>
</dbReference>
<reference evidence="11" key="1">
    <citation type="submission" date="2011-01" db="EMBL/GenBank/DDBJ databases">
        <title>The Genome Sequence of Nematocida parisii strain ERTm3.</title>
        <authorList>
            <consortium name="The Broad Institute Genome Sequencing Platform"/>
            <consortium name="The Broad Institute Genome Sequencing Center for Infectious Disease"/>
            <person name="Cuomo C."/>
            <person name="Troemel E."/>
            <person name="Young S.K."/>
            <person name="Zeng Q."/>
            <person name="Gargeya S."/>
            <person name="Fitzgerald M."/>
            <person name="Haas B."/>
            <person name="Abouelleil A."/>
            <person name="Alvarado L."/>
            <person name="Arachchi H.M."/>
            <person name="Berlin A."/>
            <person name="Chapman S.B."/>
            <person name="Gearin G."/>
            <person name="Goldberg J."/>
            <person name="Griggs A."/>
            <person name="Gujja S."/>
            <person name="Hansen M."/>
            <person name="Heiman D."/>
            <person name="Howarth C."/>
            <person name="Larimer J."/>
            <person name="Lui A."/>
            <person name="MacDonald P.J.P."/>
            <person name="McCowen C."/>
            <person name="Montmayeur A."/>
            <person name="Murphy C."/>
            <person name="Neiman D."/>
            <person name="Pearson M."/>
            <person name="Priest M."/>
            <person name="Roberts A."/>
            <person name="Saif S."/>
            <person name="Shea T."/>
            <person name="Sisk P."/>
            <person name="Stolte C."/>
            <person name="Sykes S."/>
            <person name="Wortman J."/>
            <person name="Nusbaum C."/>
            <person name="Birren B."/>
        </authorList>
    </citation>
    <scope>NUCLEOTIDE SEQUENCE</scope>
    <source>
        <strain evidence="11">ERTm3</strain>
    </source>
</reference>
<dbReference type="PANTHER" id="PTHR23420">
    <property type="entry name" value="ADENOSYLHOMOCYSTEINASE"/>
    <property type="match status" value="1"/>
</dbReference>
<feature type="binding site" evidence="7">
    <location>
        <position position="251"/>
    </location>
    <ligand>
        <name>NAD(+)</name>
        <dbReference type="ChEBI" id="CHEBI:57540"/>
    </ligand>
</feature>
<protein>
    <recommendedName>
        <fullName evidence="6 8">Adenosylhomocysteinase</fullName>
        <ecNumber evidence="6 8">3.13.2.1</ecNumber>
    </recommendedName>
</protein>
<gene>
    <name evidence="11" type="ORF">NEQG_00534</name>
</gene>
<dbReference type="OrthoDB" id="10007170at2759"/>
<evidence type="ECO:0000256" key="2">
    <source>
        <dbReference type="ARBA" id="ARBA00007122"/>
    </source>
</evidence>
<feature type="domain" description="S-adenosyl-L-homocysteine hydrolase NAD binding" evidence="10">
    <location>
        <begin position="199"/>
        <end position="360"/>
    </location>
</feature>
<dbReference type="FunFam" id="3.40.50.720:FF:000004">
    <property type="entry name" value="Adenosylhomocysteinase"/>
    <property type="match status" value="1"/>
</dbReference>
<dbReference type="PANTHER" id="PTHR23420:SF0">
    <property type="entry name" value="ADENOSYLHOMOCYSTEINASE"/>
    <property type="match status" value="1"/>
</dbReference>
<feature type="binding site" evidence="7">
    <location>
        <begin position="307"/>
        <end position="309"/>
    </location>
    <ligand>
        <name>NAD(+)</name>
        <dbReference type="ChEBI" id="CHEBI:57540"/>
    </ligand>
</feature>
<dbReference type="InterPro" id="IPR000043">
    <property type="entry name" value="Adenosylhomocysteinase-like"/>
</dbReference>
<evidence type="ECO:0000256" key="3">
    <source>
        <dbReference type="ARBA" id="ARBA00022563"/>
    </source>
</evidence>
<accession>I3EKL7</accession>
<comment type="similarity">
    <text evidence="2 9">Belongs to the adenosylhomocysteinase family.</text>
</comment>
<evidence type="ECO:0000256" key="5">
    <source>
        <dbReference type="ARBA" id="ARBA00023027"/>
    </source>
</evidence>
<dbReference type="Gene3D" id="3.40.50.1480">
    <property type="entry name" value="Adenosylhomocysteinase-like"/>
    <property type="match status" value="3"/>
</dbReference>
<evidence type="ECO:0000256" key="9">
    <source>
        <dbReference type="RuleBase" id="RU004166"/>
    </source>
</evidence>
<keyword evidence="3 8" id="KW-0554">One-carbon metabolism</keyword>
<dbReference type="FunCoup" id="I3EKL7">
    <property type="interactions" value="181"/>
</dbReference>
<evidence type="ECO:0000259" key="10">
    <source>
        <dbReference type="SMART" id="SM00997"/>
    </source>
</evidence>